<protein>
    <recommendedName>
        <fullName evidence="5">RING-type domain-containing protein</fullName>
    </recommendedName>
</protein>
<evidence type="ECO:0000313" key="7">
    <source>
        <dbReference type="Proteomes" id="UP001202328"/>
    </source>
</evidence>
<reference evidence="6" key="1">
    <citation type="submission" date="2022-04" db="EMBL/GenBank/DDBJ databases">
        <title>A functionally conserved STORR gene fusion in Papaver species that diverged 16.8 million years ago.</title>
        <authorList>
            <person name="Catania T."/>
        </authorList>
    </citation>
    <scope>NUCLEOTIDE SEQUENCE</scope>
    <source>
        <strain evidence="6">S-188037</strain>
    </source>
</reference>
<dbReference type="Pfam" id="PF13639">
    <property type="entry name" value="zf-RING_2"/>
    <property type="match status" value="1"/>
</dbReference>
<dbReference type="GO" id="GO:0005634">
    <property type="term" value="C:nucleus"/>
    <property type="evidence" value="ECO:0007669"/>
    <property type="project" value="TreeGrafter"/>
</dbReference>
<evidence type="ECO:0000256" key="4">
    <source>
        <dbReference type="PROSITE-ProRule" id="PRU00175"/>
    </source>
</evidence>
<keyword evidence="2 4" id="KW-0863">Zinc-finger</keyword>
<accession>A0AAD4STY5</accession>
<evidence type="ECO:0000256" key="1">
    <source>
        <dbReference type="ARBA" id="ARBA00022723"/>
    </source>
</evidence>
<dbReference type="SUPFAM" id="SSF57850">
    <property type="entry name" value="RING/U-box"/>
    <property type="match status" value="1"/>
</dbReference>
<proteinExistence type="predicted"/>
<dbReference type="InterPro" id="IPR051834">
    <property type="entry name" value="RING_finger_E3_ligase"/>
</dbReference>
<comment type="caution">
    <text evidence="6">The sequence shown here is derived from an EMBL/GenBank/DDBJ whole genome shotgun (WGS) entry which is preliminary data.</text>
</comment>
<feature type="domain" description="RING-type" evidence="5">
    <location>
        <begin position="166"/>
        <end position="207"/>
    </location>
</feature>
<sequence>MLCRLGVPSDRFVRKKISRFVVETAKEAISSSEHMKWFFLLPSDGNDVDIISEDEDADMTSDGEIICGGEDMDMPSDRENGEMISDGEDIDMPSDGEQLISDDEFTSDNNDLNMVVELSLDDAYENRKVGASRSAVEGLKRESYSYESGVVPFDDHTKNNAETNTCVICMDEFEAGTVVRYMPCSHIFREDCLVPWLKENYSCPLCRLEIQSCLSDESAV</sequence>
<evidence type="ECO:0000256" key="3">
    <source>
        <dbReference type="ARBA" id="ARBA00022833"/>
    </source>
</evidence>
<dbReference type="AlphaFoldDB" id="A0AAD4STY5"/>
<keyword evidence="3" id="KW-0862">Zinc</keyword>
<dbReference type="PANTHER" id="PTHR45931">
    <property type="entry name" value="SI:CH211-59O9.10"/>
    <property type="match status" value="1"/>
</dbReference>
<keyword evidence="1" id="KW-0479">Metal-binding</keyword>
<dbReference type="Gene3D" id="3.30.40.10">
    <property type="entry name" value="Zinc/RING finger domain, C3HC4 (zinc finger)"/>
    <property type="match status" value="1"/>
</dbReference>
<dbReference type="InterPro" id="IPR001841">
    <property type="entry name" value="Znf_RING"/>
</dbReference>
<evidence type="ECO:0000259" key="5">
    <source>
        <dbReference type="PROSITE" id="PS50089"/>
    </source>
</evidence>
<name>A0AAD4STY5_9MAGN</name>
<dbReference type="CDD" id="cd16454">
    <property type="entry name" value="RING-H2_PA-TM-RING"/>
    <property type="match status" value="1"/>
</dbReference>
<dbReference type="PROSITE" id="PS50089">
    <property type="entry name" value="ZF_RING_2"/>
    <property type="match status" value="1"/>
</dbReference>
<dbReference type="GO" id="GO:0008270">
    <property type="term" value="F:zinc ion binding"/>
    <property type="evidence" value="ECO:0007669"/>
    <property type="project" value="UniProtKB-KW"/>
</dbReference>
<dbReference type="GO" id="GO:0006511">
    <property type="term" value="P:ubiquitin-dependent protein catabolic process"/>
    <property type="evidence" value="ECO:0007669"/>
    <property type="project" value="TreeGrafter"/>
</dbReference>
<organism evidence="6 7">
    <name type="scientific">Papaver atlanticum</name>
    <dbReference type="NCBI Taxonomy" id="357466"/>
    <lineage>
        <taxon>Eukaryota</taxon>
        <taxon>Viridiplantae</taxon>
        <taxon>Streptophyta</taxon>
        <taxon>Embryophyta</taxon>
        <taxon>Tracheophyta</taxon>
        <taxon>Spermatophyta</taxon>
        <taxon>Magnoliopsida</taxon>
        <taxon>Ranunculales</taxon>
        <taxon>Papaveraceae</taxon>
        <taxon>Papaveroideae</taxon>
        <taxon>Papaver</taxon>
    </lineage>
</organism>
<evidence type="ECO:0000313" key="6">
    <source>
        <dbReference type="EMBL" id="KAI3923693.1"/>
    </source>
</evidence>
<dbReference type="SMART" id="SM00184">
    <property type="entry name" value="RING"/>
    <property type="match status" value="1"/>
</dbReference>
<dbReference type="GO" id="GO:0061630">
    <property type="term" value="F:ubiquitin protein ligase activity"/>
    <property type="evidence" value="ECO:0007669"/>
    <property type="project" value="TreeGrafter"/>
</dbReference>
<evidence type="ECO:0000256" key="2">
    <source>
        <dbReference type="ARBA" id="ARBA00022771"/>
    </source>
</evidence>
<gene>
    <name evidence="6" type="ORF">MKW98_011323</name>
</gene>
<dbReference type="PANTHER" id="PTHR45931:SF3">
    <property type="entry name" value="RING ZINC FINGER-CONTAINING PROTEIN"/>
    <property type="match status" value="1"/>
</dbReference>
<dbReference type="InterPro" id="IPR013083">
    <property type="entry name" value="Znf_RING/FYVE/PHD"/>
</dbReference>
<keyword evidence="7" id="KW-1185">Reference proteome</keyword>
<dbReference type="Proteomes" id="UP001202328">
    <property type="component" value="Unassembled WGS sequence"/>
</dbReference>
<dbReference type="EMBL" id="JAJJMB010008429">
    <property type="protein sequence ID" value="KAI3923693.1"/>
    <property type="molecule type" value="Genomic_DNA"/>
</dbReference>